<name>A0A830HJB0_9CHLO</name>
<reference evidence="2" key="1">
    <citation type="submission" date="2020-10" db="EMBL/GenBank/DDBJ databases">
        <title>Unveiling of a novel bifunctional photoreceptor, Dualchrome1, isolated from a cosmopolitan green alga.</title>
        <authorList>
            <person name="Suzuki S."/>
            <person name="Kawachi M."/>
        </authorList>
    </citation>
    <scope>NUCLEOTIDE SEQUENCE</scope>
    <source>
        <strain evidence="2">NIES 2893</strain>
    </source>
</reference>
<dbReference type="InterPro" id="IPR011037">
    <property type="entry name" value="Pyrv_Knase-like_insert_dom_sf"/>
</dbReference>
<dbReference type="PROSITE" id="PS51340">
    <property type="entry name" value="MOSC"/>
    <property type="match status" value="1"/>
</dbReference>
<dbReference type="GO" id="GO:0030170">
    <property type="term" value="F:pyridoxal phosphate binding"/>
    <property type="evidence" value="ECO:0007669"/>
    <property type="project" value="InterPro"/>
</dbReference>
<dbReference type="GO" id="GO:0003824">
    <property type="term" value="F:catalytic activity"/>
    <property type="evidence" value="ECO:0007669"/>
    <property type="project" value="InterPro"/>
</dbReference>
<dbReference type="EMBL" id="BNJQ01000014">
    <property type="protein sequence ID" value="GHP06958.1"/>
    <property type="molecule type" value="Genomic_DNA"/>
</dbReference>
<dbReference type="Proteomes" id="UP000660262">
    <property type="component" value="Unassembled WGS sequence"/>
</dbReference>
<sequence length="313" mass="33888">MSPPPRVSHLQTYPVKGMRAVSLCQTHLRALKAFPLDRKWALLRGEYAGDGLATSGSASLLAVSYLSTPTSKDMGHHSSKTKFHQMITDPGMASYHVAVSLDNDNDDDNDNDIITIKDAQNNSVLLTANLSTDDGVKEFEDFFAEKGRLPSATHRPRLVAAHGASFANVGGAPDEHAVVHIVAASTVKAAGEALGDPELDWRRFRPNVLVDGTAEPWEELAWCGGRIRMGSVTLEVDEPTIRCPATRVDPSTAVVDASKERMPDISLKRRFPDLEGDIFGRRTQLSKKGSYLGLYARVVEGGDVAVGDDVVVL</sequence>
<organism evidence="2 3">
    <name type="scientific">Pycnococcus provasolii</name>
    <dbReference type="NCBI Taxonomy" id="41880"/>
    <lineage>
        <taxon>Eukaryota</taxon>
        <taxon>Viridiplantae</taxon>
        <taxon>Chlorophyta</taxon>
        <taxon>Pseudoscourfieldiophyceae</taxon>
        <taxon>Pseudoscourfieldiales</taxon>
        <taxon>Pycnococcaceae</taxon>
        <taxon>Pycnococcus</taxon>
    </lineage>
</organism>
<dbReference type="InterPro" id="IPR005302">
    <property type="entry name" value="MoCF_Sase_C"/>
</dbReference>
<protein>
    <recommendedName>
        <fullName evidence="1">MOSC domain-containing protein</fullName>
    </recommendedName>
</protein>
<dbReference type="GO" id="GO:0030151">
    <property type="term" value="F:molybdenum ion binding"/>
    <property type="evidence" value="ECO:0007669"/>
    <property type="project" value="InterPro"/>
</dbReference>
<comment type="caution">
    <text evidence="2">The sequence shown here is derived from an EMBL/GenBank/DDBJ whole genome shotgun (WGS) entry which is preliminary data.</text>
</comment>
<evidence type="ECO:0000259" key="1">
    <source>
        <dbReference type="PROSITE" id="PS51340"/>
    </source>
</evidence>
<gene>
    <name evidence="2" type="ORF">PPROV_000570200</name>
</gene>
<dbReference type="Pfam" id="PF03473">
    <property type="entry name" value="MOSC"/>
    <property type="match status" value="1"/>
</dbReference>
<dbReference type="Gene3D" id="2.40.33.20">
    <property type="entry name" value="PK beta-barrel domain-like"/>
    <property type="match status" value="1"/>
</dbReference>
<evidence type="ECO:0000313" key="2">
    <source>
        <dbReference type="EMBL" id="GHP06958.1"/>
    </source>
</evidence>
<feature type="domain" description="MOSC" evidence="1">
    <location>
        <begin position="151"/>
        <end position="313"/>
    </location>
</feature>
<keyword evidence="3" id="KW-1185">Reference proteome</keyword>
<accession>A0A830HJB0</accession>
<evidence type="ECO:0000313" key="3">
    <source>
        <dbReference type="Proteomes" id="UP000660262"/>
    </source>
</evidence>
<dbReference type="AlphaFoldDB" id="A0A830HJB0"/>
<dbReference type="OrthoDB" id="17255at2759"/>
<proteinExistence type="predicted"/>
<dbReference type="SUPFAM" id="SSF50800">
    <property type="entry name" value="PK beta-barrel domain-like"/>
    <property type="match status" value="1"/>
</dbReference>